<accession>A0A376F911</accession>
<protein>
    <submittedName>
        <fullName evidence="1">Uncharacterized protein</fullName>
    </submittedName>
</protein>
<dbReference type="EMBL" id="UFYI01000007">
    <property type="protein sequence ID" value="STD19930.1"/>
    <property type="molecule type" value="Genomic_DNA"/>
</dbReference>
<dbReference type="AlphaFoldDB" id="A0A376F911"/>
<gene>
    <name evidence="1" type="ORF">NCTC12123_01577</name>
</gene>
<name>A0A376F911_ENTAS</name>
<organism evidence="1 2">
    <name type="scientific">Enterobacter asburiae</name>
    <dbReference type="NCBI Taxonomy" id="61645"/>
    <lineage>
        <taxon>Bacteria</taxon>
        <taxon>Pseudomonadati</taxon>
        <taxon>Pseudomonadota</taxon>
        <taxon>Gammaproteobacteria</taxon>
        <taxon>Enterobacterales</taxon>
        <taxon>Enterobacteriaceae</taxon>
        <taxon>Enterobacter</taxon>
        <taxon>Enterobacter cloacae complex</taxon>
    </lineage>
</organism>
<dbReference type="RefSeq" id="WP_054830137.1">
    <property type="nucleotide sequence ID" value="NZ_CP011863.1"/>
</dbReference>
<evidence type="ECO:0000313" key="1">
    <source>
        <dbReference type="EMBL" id="STD19930.1"/>
    </source>
</evidence>
<sequence>MARHKFTNRKARIEKKFSKTAMDLLIQLRPRSINREDFSLEYDDFKGRHGTVYHDEWHLWDSPDYWTGECDSYDAFFVLHDNLITQTHDFEGEMDARNEAGWDAEIDIAQFCSPWRLGNVTRAQIIRHCRKLVSAGISWDA</sequence>
<reference evidence="1 2" key="1">
    <citation type="submission" date="2018-06" db="EMBL/GenBank/DDBJ databases">
        <authorList>
            <consortium name="Pathogen Informatics"/>
            <person name="Doyle S."/>
        </authorList>
    </citation>
    <scope>NUCLEOTIDE SEQUENCE [LARGE SCALE GENOMIC DNA]</scope>
    <source>
        <strain evidence="1 2">NCTC12123</strain>
    </source>
</reference>
<evidence type="ECO:0000313" key="2">
    <source>
        <dbReference type="Proteomes" id="UP000255163"/>
    </source>
</evidence>
<dbReference type="Proteomes" id="UP000255163">
    <property type="component" value="Unassembled WGS sequence"/>
</dbReference>
<proteinExistence type="predicted"/>